<evidence type="ECO:0000313" key="2">
    <source>
        <dbReference type="Proteomes" id="UP000594029"/>
    </source>
</evidence>
<accession>A0A7U3NJV1</accession>
<keyword evidence="2" id="KW-1185">Reference proteome</keyword>
<proteinExistence type="predicted"/>
<name>A0A7U3NJV1_9CAUD</name>
<evidence type="ECO:0000313" key="1">
    <source>
        <dbReference type="EMBL" id="QOV08311.1"/>
    </source>
</evidence>
<organism evidence="1 2">
    <name type="scientific">Bacillus phage Kirov</name>
    <dbReference type="NCBI Taxonomy" id="2783539"/>
    <lineage>
        <taxon>Viruses</taxon>
        <taxon>Duplodnaviria</taxon>
        <taxon>Heunggongvirae</taxon>
        <taxon>Uroviricota</taxon>
        <taxon>Caudoviricetes</taxon>
        <taxon>Andregratiavirinae</taxon>
        <taxon>Kirovvirus</taxon>
        <taxon>Kirovvirus kirov</taxon>
    </lineage>
</organism>
<sequence length="69" mass="8157">MYALKVKGYSDYFLNPTYWSWSFTKDSDKATKFETLEEANDMKETIERAVASTFWDYDEDPPFPVVIKV</sequence>
<reference evidence="1 2" key="1">
    <citation type="submission" date="2020-10" db="EMBL/GenBank/DDBJ databases">
        <authorList>
            <person name="Kazantseva O.A."/>
            <person name="Piligrimova E.G."/>
            <person name="Shadrin A.M."/>
        </authorList>
    </citation>
    <scope>NUCLEOTIDE SEQUENCE [LARGE SCALE GENOMIC DNA]</scope>
</reference>
<gene>
    <name evidence="1" type="ORF">Kirov_112</name>
</gene>
<protein>
    <submittedName>
        <fullName evidence="1">Uncharacterized protein</fullName>
    </submittedName>
</protein>
<dbReference type="EMBL" id="MW084976">
    <property type="protein sequence ID" value="QOV08311.1"/>
    <property type="molecule type" value="Genomic_DNA"/>
</dbReference>
<dbReference type="Proteomes" id="UP000594029">
    <property type="component" value="Segment"/>
</dbReference>